<accession>A0A6C0C0N2</accession>
<evidence type="ECO:0000313" key="1">
    <source>
        <dbReference type="EMBL" id="QHS97976.1"/>
    </source>
</evidence>
<dbReference type="AlphaFoldDB" id="A0A6C0C0N2"/>
<reference evidence="1" key="1">
    <citation type="journal article" date="2020" name="Nature">
        <title>Giant virus diversity and host interactions through global metagenomics.</title>
        <authorList>
            <person name="Schulz F."/>
            <person name="Roux S."/>
            <person name="Paez-Espino D."/>
            <person name="Jungbluth S."/>
            <person name="Walsh D.A."/>
            <person name="Denef V.J."/>
            <person name="McMahon K.D."/>
            <person name="Konstantinidis K.T."/>
            <person name="Eloe-Fadrosh E.A."/>
            <person name="Kyrpides N.C."/>
            <person name="Woyke T."/>
        </authorList>
    </citation>
    <scope>NUCLEOTIDE SEQUENCE</scope>
    <source>
        <strain evidence="1">GVMAG-M-3300020182-33</strain>
    </source>
</reference>
<dbReference type="EMBL" id="MN739311">
    <property type="protein sequence ID" value="QHS97976.1"/>
    <property type="molecule type" value="Genomic_DNA"/>
</dbReference>
<protein>
    <submittedName>
        <fullName evidence="1">Uncharacterized protein</fullName>
    </submittedName>
</protein>
<sequence>MLEEHDFKPKHVDGDVQIVHESGNKYYSIKVAPRLIATPPRVAIRRGATPPRVAAVDYLTKNNTDHSSDASVLTDMMKDYGPPPLQGVEHLNYTHKRMGTVFPPTSELQDYKPRTDSKIKWLGGTHAPPNVERHVQIANKFKQLWCGNQDSLKRYPDCCGLLSTEEAQNDVLIVAPIGMPLDKYIDGVRSSDASDGILKPLGTWFDENPKRAHCKIEASANSLMIARLLSDLIRYVDCCHASSLCSLDLTPDNLIIVCRRPEIHEIDCYRLMLMAIDFDLQQELTYTTRLPHVSAPLTHEQQLIMLRSKRSIDFNVAFKVGAQSGRAAAAGYFYVDRIKHRHEKEKVYKEFENQYFDPVLDDRFQAIGIILLLLYAIKHIDNVCKSPQWQNLDSLAKEYYSIAQGDAEYTHTEFPNPKHFIVKYKKDNKLIDASATNQYLDECVRCEKIWKEICETISSILAYEKGELHVTRKTQSGGSVAANSCQDPFPELPNPAEQALRRQQRMSTARNSLFLLTGVIAAANAKKIHRAIKGTRNKLESPKSN</sequence>
<proteinExistence type="predicted"/>
<organism evidence="1">
    <name type="scientific">viral metagenome</name>
    <dbReference type="NCBI Taxonomy" id="1070528"/>
    <lineage>
        <taxon>unclassified sequences</taxon>
        <taxon>metagenomes</taxon>
        <taxon>organismal metagenomes</taxon>
    </lineage>
</organism>
<name>A0A6C0C0N2_9ZZZZ</name>